<feature type="compositionally biased region" description="Basic and acidic residues" evidence="1">
    <location>
        <begin position="89"/>
        <end position="101"/>
    </location>
</feature>
<proteinExistence type="predicted"/>
<name>A0ABD2MZK2_9CUCU</name>
<feature type="region of interest" description="Disordered" evidence="1">
    <location>
        <begin position="79"/>
        <end position="101"/>
    </location>
</feature>
<gene>
    <name evidence="2" type="ORF">HHI36_022408</name>
</gene>
<dbReference type="EMBL" id="JABFTP020000042">
    <property type="protein sequence ID" value="KAL3271938.1"/>
    <property type="molecule type" value="Genomic_DNA"/>
</dbReference>
<evidence type="ECO:0000313" key="2">
    <source>
        <dbReference type="EMBL" id="KAL3271938.1"/>
    </source>
</evidence>
<organism evidence="2 3">
    <name type="scientific">Cryptolaemus montrouzieri</name>
    <dbReference type="NCBI Taxonomy" id="559131"/>
    <lineage>
        <taxon>Eukaryota</taxon>
        <taxon>Metazoa</taxon>
        <taxon>Ecdysozoa</taxon>
        <taxon>Arthropoda</taxon>
        <taxon>Hexapoda</taxon>
        <taxon>Insecta</taxon>
        <taxon>Pterygota</taxon>
        <taxon>Neoptera</taxon>
        <taxon>Endopterygota</taxon>
        <taxon>Coleoptera</taxon>
        <taxon>Polyphaga</taxon>
        <taxon>Cucujiformia</taxon>
        <taxon>Coccinelloidea</taxon>
        <taxon>Coccinellidae</taxon>
        <taxon>Scymninae</taxon>
        <taxon>Scymnini</taxon>
        <taxon>Cryptolaemus</taxon>
    </lineage>
</organism>
<evidence type="ECO:0000313" key="3">
    <source>
        <dbReference type="Proteomes" id="UP001516400"/>
    </source>
</evidence>
<comment type="caution">
    <text evidence="2">The sequence shown here is derived from an EMBL/GenBank/DDBJ whole genome shotgun (WGS) entry which is preliminary data.</text>
</comment>
<reference evidence="2 3" key="1">
    <citation type="journal article" date="2021" name="BMC Biol.">
        <title>Horizontally acquired antibacterial genes associated with adaptive radiation of ladybird beetles.</title>
        <authorList>
            <person name="Li H.S."/>
            <person name="Tang X.F."/>
            <person name="Huang Y.H."/>
            <person name="Xu Z.Y."/>
            <person name="Chen M.L."/>
            <person name="Du X.Y."/>
            <person name="Qiu B.Y."/>
            <person name="Chen P.T."/>
            <person name="Zhang W."/>
            <person name="Slipinski A."/>
            <person name="Escalona H.E."/>
            <person name="Waterhouse R.M."/>
            <person name="Zwick A."/>
            <person name="Pang H."/>
        </authorList>
    </citation>
    <scope>NUCLEOTIDE SEQUENCE [LARGE SCALE GENOMIC DNA]</scope>
    <source>
        <strain evidence="2">SYSU2018</strain>
    </source>
</reference>
<sequence length="101" mass="11356">MSKNEALISEVIPIVEKNLRVINAPGAGSLGEQIEQGILKRFGTIQESKCFALANFLDPKYKFAGVDEERRNEMKTDVLSACQRNNQKNSDDRTESTMKHL</sequence>
<protein>
    <submittedName>
        <fullName evidence="2">Uncharacterized protein</fullName>
    </submittedName>
</protein>
<evidence type="ECO:0000256" key="1">
    <source>
        <dbReference type="SAM" id="MobiDB-lite"/>
    </source>
</evidence>
<keyword evidence="3" id="KW-1185">Reference proteome</keyword>
<accession>A0ABD2MZK2</accession>
<dbReference type="AlphaFoldDB" id="A0ABD2MZK2"/>
<dbReference type="Proteomes" id="UP001516400">
    <property type="component" value="Unassembled WGS sequence"/>
</dbReference>